<name>A0A929RWU7_9BACT</name>
<dbReference type="Pfam" id="PF01183">
    <property type="entry name" value="Glyco_hydro_25"/>
    <property type="match status" value="1"/>
</dbReference>
<accession>A0A929RWU7</accession>
<keyword evidence="4" id="KW-0732">Signal</keyword>
<feature type="chain" id="PRO_5037942351" evidence="4">
    <location>
        <begin position="19"/>
        <end position="270"/>
    </location>
</feature>
<dbReference type="GO" id="GO:0003796">
    <property type="term" value="F:lysozyme activity"/>
    <property type="evidence" value="ECO:0007669"/>
    <property type="project" value="InterPro"/>
</dbReference>
<dbReference type="AlphaFoldDB" id="A0A929RWU7"/>
<feature type="signal peptide" evidence="4">
    <location>
        <begin position="1"/>
        <end position="18"/>
    </location>
</feature>
<comment type="caution">
    <text evidence="5">The sequence shown here is derived from an EMBL/GenBank/DDBJ whole genome shotgun (WGS) entry which is preliminary data.</text>
</comment>
<dbReference type="InterPro" id="IPR017853">
    <property type="entry name" value="GH"/>
</dbReference>
<dbReference type="RefSeq" id="WP_296095906.1">
    <property type="nucleotide sequence ID" value="NZ_CAUTAJ010000046.1"/>
</dbReference>
<dbReference type="Proteomes" id="UP000704068">
    <property type="component" value="Unassembled WGS sequence"/>
</dbReference>
<dbReference type="EMBL" id="JABZGR010000007">
    <property type="protein sequence ID" value="MBF0970161.1"/>
    <property type="molecule type" value="Genomic_DNA"/>
</dbReference>
<sequence>MTLLRHTLLALLLGCCFAAPLKARDKIHRIPPTSAGKSKIIEPDHLSLKAKVERQVMPQTEGIIKRTIANMNLKYKEGIDVSHYQGEIDWEEVVRSSQISYVYIKATEGASLVDEYYQQNLEGARKVGLSVGSYHFYRPTIDWRIQFDNMTSTIQKESQDLVPIIDIEHASGDEEEFIDNLRQFIQKVTQHYGKKPLLYTFHNFYNRHFVGLFPDYHWMIARYRNDEPTLNDGKQYIIWQYTQTGRLSGIRGKVDRSQLMGNFSLRQLQM</sequence>
<dbReference type="Gene3D" id="3.20.20.80">
    <property type="entry name" value="Glycosidases"/>
    <property type="match status" value="1"/>
</dbReference>
<dbReference type="GO" id="GO:0016998">
    <property type="term" value="P:cell wall macromolecule catabolic process"/>
    <property type="evidence" value="ECO:0007669"/>
    <property type="project" value="InterPro"/>
</dbReference>
<proteinExistence type="inferred from homology"/>
<evidence type="ECO:0000256" key="2">
    <source>
        <dbReference type="ARBA" id="ARBA00022801"/>
    </source>
</evidence>
<reference evidence="5" key="1">
    <citation type="submission" date="2020-04" db="EMBL/GenBank/DDBJ databases">
        <title>Deep metagenomics examines the oral microbiome during advanced dental caries in children, revealing novel taxa and co-occurrences with host molecules.</title>
        <authorList>
            <person name="Baker J.L."/>
            <person name="Morton J.T."/>
            <person name="Dinis M."/>
            <person name="Alvarez R."/>
            <person name="Tran N.C."/>
            <person name="Knight R."/>
            <person name="Edlund A."/>
        </authorList>
    </citation>
    <scope>NUCLEOTIDE SEQUENCE</scope>
    <source>
        <strain evidence="5">JCVI_34_bin.1</strain>
    </source>
</reference>
<dbReference type="PANTHER" id="PTHR34135:SF2">
    <property type="entry name" value="LYSOZYME"/>
    <property type="match status" value="1"/>
</dbReference>
<dbReference type="SMART" id="SM00641">
    <property type="entry name" value="Glyco_25"/>
    <property type="match status" value="1"/>
</dbReference>
<gene>
    <name evidence="5" type="ORF">HXK21_03835</name>
</gene>
<dbReference type="SUPFAM" id="SSF51445">
    <property type="entry name" value="(Trans)glycosidases"/>
    <property type="match status" value="1"/>
</dbReference>
<dbReference type="InterPro" id="IPR018077">
    <property type="entry name" value="Glyco_hydro_fam25_subgr"/>
</dbReference>
<evidence type="ECO:0000256" key="4">
    <source>
        <dbReference type="SAM" id="SignalP"/>
    </source>
</evidence>
<keyword evidence="2 5" id="KW-0378">Hydrolase</keyword>
<protein>
    <submittedName>
        <fullName evidence="5">Glycosyl hydrolase family 25</fullName>
    </submittedName>
</protein>
<evidence type="ECO:0000256" key="3">
    <source>
        <dbReference type="ARBA" id="ARBA00023295"/>
    </source>
</evidence>
<comment type="similarity">
    <text evidence="1">Belongs to the glycosyl hydrolase 25 family.</text>
</comment>
<dbReference type="InterPro" id="IPR002053">
    <property type="entry name" value="Glyco_hydro_25"/>
</dbReference>
<evidence type="ECO:0000313" key="5">
    <source>
        <dbReference type="EMBL" id="MBF0970161.1"/>
    </source>
</evidence>
<dbReference type="GO" id="GO:0016052">
    <property type="term" value="P:carbohydrate catabolic process"/>
    <property type="evidence" value="ECO:0007669"/>
    <property type="project" value="TreeGrafter"/>
</dbReference>
<dbReference type="PANTHER" id="PTHR34135">
    <property type="entry name" value="LYSOZYME"/>
    <property type="match status" value="1"/>
</dbReference>
<evidence type="ECO:0000256" key="1">
    <source>
        <dbReference type="ARBA" id="ARBA00010646"/>
    </source>
</evidence>
<dbReference type="PROSITE" id="PS51904">
    <property type="entry name" value="GLYCOSYL_HYDROL_F25_2"/>
    <property type="match status" value="1"/>
</dbReference>
<keyword evidence="3" id="KW-0326">Glycosidase</keyword>
<evidence type="ECO:0000313" key="6">
    <source>
        <dbReference type="Proteomes" id="UP000704068"/>
    </source>
</evidence>
<dbReference type="GO" id="GO:0009253">
    <property type="term" value="P:peptidoglycan catabolic process"/>
    <property type="evidence" value="ECO:0007669"/>
    <property type="project" value="InterPro"/>
</dbReference>
<organism evidence="5 6">
    <name type="scientific">Alloprevotella tannerae</name>
    <dbReference type="NCBI Taxonomy" id="76122"/>
    <lineage>
        <taxon>Bacteria</taxon>
        <taxon>Pseudomonadati</taxon>
        <taxon>Bacteroidota</taxon>
        <taxon>Bacteroidia</taxon>
        <taxon>Bacteroidales</taxon>
        <taxon>Prevotellaceae</taxon>
        <taxon>Alloprevotella</taxon>
    </lineage>
</organism>